<reference evidence="2" key="2">
    <citation type="submission" date="2015-04" db="EMBL/GenBank/DDBJ databases">
        <title>A butyrogenic pathway from the amino acid lysine in a human gut commensal.</title>
        <authorList>
            <person name="de Vos W.M."/>
            <person name="Bui N.T.P."/>
            <person name="Plugge C.M."/>
            <person name="Ritari J."/>
        </authorList>
    </citation>
    <scope>NUCLEOTIDE SEQUENCE [LARGE SCALE GENOMIC DNA]</scope>
    <source>
        <strain evidence="2">AF211</strain>
    </source>
</reference>
<proteinExistence type="predicted"/>
<dbReference type="AlphaFoldDB" id="A0A0S2W1Q1"/>
<gene>
    <name evidence="1" type="ORF">IB211_00883</name>
</gene>
<dbReference type="EMBL" id="CP011307">
    <property type="protein sequence ID" value="ALP93277.1"/>
    <property type="molecule type" value="Genomic_DNA"/>
</dbReference>
<protein>
    <submittedName>
        <fullName evidence="1">Uncharacterized protein</fullName>
    </submittedName>
</protein>
<reference evidence="1 2" key="1">
    <citation type="journal article" date="2015" name="Nat. Commun.">
        <title>Production of butyrate from lysine and the Amadori product fructoselysine by a human gut commensal.</title>
        <authorList>
            <person name="Bui T.P."/>
            <person name="Ritari J."/>
            <person name="Boeren S."/>
            <person name="de Waard P."/>
            <person name="Plugge C.M."/>
            <person name="de Vos W.M."/>
        </authorList>
    </citation>
    <scope>NUCLEOTIDE SEQUENCE [LARGE SCALE GENOMIC DNA]</scope>
    <source>
        <strain evidence="1 2">AF211</strain>
    </source>
</reference>
<dbReference type="STRING" id="1297617.IB211_00883"/>
<dbReference type="KEGG" id="ibu:IB211_00883"/>
<evidence type="ECO:0000313" key="2">
    <source>
        <dbReference type="Proteomes" id="UP000064844"/>
    </source>
</evidence>
<accession>A0A0S2W1Q1</accession>
<evidence type="ECO:0000313" key="1">
    <source>
        <dbReference type="EMBL" id="ALP93277.1"/>
    </source>
</evidence>
<name>A0A0S2W1Q1_9FIRM</name>
<organism evidence="1 2">
    <name type="scientific">Intestinimonas butyriciproducens</name>
    <dbReference type="NCBI Taxonomy" id="1297617"/>
    <lineage>
        <taxon>Bacteria</taxon>
        <taxon>Bacillati</taxon>
        <taxon>Bacillota</taxon>
        <taxon>Clostridia</taxon>
        <taxon>Eubacteriales</taxon>
        <taxon>Intestinimonas</taxon>
    </lineage>
</organism>
<dbReference type="Proteomes" id="UP000064844">
    <property type="component" value="Chromosome"/>
</dbReference>
<sequence length="74" mass="7711">MGCLFFYHIIIAGRRKGGVGRAALQKNNGTKGVFIAGTAMFAPFGRNETIPEEKYSAGPLVSGGGACYNAVSVN</sequence>
<keyword evidence="2" id="KW-1185">Reference proteome</keyword>